<dbReference type="Pfam" id="PF20136">
    <property type="entry name" value="DUF6526"/>
    <property type="match status" value="1"/>
</dbReference>
<feature type="transmembrane region" description="Helical" evidence="1">
    <location>
        <begin position="20"/>
        <end position="38"/>
    </location>
</feature>
<gene>
    <name evidence="2" type="ORF">METZ01_LOCUS307826</name>
</gene>
<keyword evidence="1" id="KW-1133">Transmembrane helix</keyword>
<protein>
    <submittedName>
        <fullName evidence="2">Uncharacterized protein</fullName>
    </submittedName>
</protein>
<proteinExistence type="predicted"/>
<reference evidence="2" key="1">
    <citation type="submission" date="2018-05" db="EMBL/GenBank/DDBJ databases">
        <authorList>
            <person name="Lanie J.A."/>
            <person name="Ng W.-L."/>
            <person name="Kazmierczak K.M."/>
            <person name="Andrzejewski T.M."/>
            <person name="Davidsen T.M."/>
            <person name="Wayne K.J."/>
            <person name="Tettelin H."/>
            <person name="Glass J.I."/>
            <person name="Rusch D."/>
            <person name="Podicherti R."/>
            <person name="Tsui H.-C.T."/>
            <person name="Winkler M.E."/>
        </authorList>
    </citation>
    <scope>NUCLEOTIDE SEQUENCE</scope>
</reference>
<accession>A0A382N5B5</accession>
<evidence type="ECO:0000313" key="2">
    <source>
        <dbReference type="EMBL" id="SVC54972.1"/>
    </source>
</evidence>
<dbReference type="AlphaFoldDB" id="A0A382N5B5"/>
<organism evidence="2">
    <name type="scientific">marine metagenome</name>
    <dbReference type="NCBI Taxonomy" id="408172"/>
    <lineage>
        <taxon>unclassified sequences</taxon>
        <taxon>metagenomes</taxon>
        <taxon>ecological metagenomes</taxon>
    </lineage>
</organism>
<keyword evidence="1" id="KW-0472">Membrane</keyword>
<feature type="transmembrane region" description="Helical" evidence="1">
    <location>
        <begin position="50"/>
        <end position="73"/>
    </location>
</feature>
<keyword evidence="1" id="KW-0812">Transmembrane</keyword>
<name>A0A382N5B5_9ZZZZ</name>
<evidence type="ECO:0000256" key="1">
    <source>
        <dbReference type="SAM" id="Phobius"/>
    </source>
</evidence>
<dbReference type="InterPro" id="IPR045385">
    <property type="entry name" value="DUF6526"/>
</dbReference>
<dbReference type="EMBL" id="UINC01097345">
    <property type="protein sequence ID" value="SVC54972.1"/>
    <property type="molecule type" value="Genomic_DNA"/>
</dbReference>
<sequence>MSQSDQNFENHAKVVPAYHYLTFPMLALPTLYLGYGVVTDFSFADLVSTLPLLVSFIFSVGVVFLFFFARVFALGVQDRVIRLEERMRMEKLLPEDLKHRIPEVTTEQMIALRFASDEELTGLVFTALSEGISDRKTLKQAIKNWRADNQRI</sequence>